<dbReference type="EMBL" id="BMKP01000007">
    <property type="protein sequence ID" value="GGF19058.1"/>
    <property type="molecule type" value="Genomic_DNA"/>
</dbReference>
<keyword evidence="3" id="KW-1185">Reference proteome</keyword>
<feature type="chain" id="PRO_5045905998" evidence="1">
    <location>
        <begin position="20"/>
        <end position="102"/>
    </location>
</feature>
<keyword evidence="1" id="KW-0732">Signal</keyword>
<feature type="signal peptide" evidence="1">
    <location>
        <begin position="1"/>
        <end position="19"/>
    </location>
</feature>
<reference evidence="3" key="1">
    <citation type="journal article" date="2019" name="Int. J. Syst. Evol. Microbiol.">
        <title>The Global Catalogue of Microorganisms (GCM) 10K type strain sequencing project: providing services to taxonomists for standard genome sequencing and annotation.</title>
        <authorList>
            <consortium name="The Broad Institute Genomics Platform"/>
            <consortium name="The Broad Institute Genome Sequencing Center for Infectious Disease"/>
            <person name="Wu L."/>
            <person name="Ma J."/>
        </authorList>
    </citation>
    <scope>NUCLEOTIDE SEQUENCE [LARGE SCALE GENOMIC DNA]</scope>
    <source>
        <strain evidence="3">CGMCC 1.16060</strain>
    </source>
</reference>
<dbReference type="RefSeq" id="WP_163395310.1">
    <property type="nucleotide sequence ID" value="NZ_BMKP01000007.1"/>
</dbReference>
<protein>
    <submittedName>
        <fullName evidence="2">Uncharacterized protein</fullName>
    </submittedName>
</protein>
<accession>A0ABQ1UK89</accession>
<organism evidence="2 3">
    <name type="scientific">Flavobacterium limi</name>
    <dbReference type="NCBI Taxonomy" id="2045105"/>
    <lineage>
        <taxon>Bacteria</taxon>
        <taxon>Pseudomonadati</taxon>
        <taxon>Bacteroidota</taxon>
        <taxon>Flavobacteriia</taxon>
        <taxon>Flavobacteriales</taxon>
        <taxon>Flavobacteriaceae</taxon>
        <taxon>Flavobacterium</taxon>
    </lineage>
</organism>
<comment type="caution">
    <text evidence="2">The sequence shown here is derived from an EMBL/GenBank/DDBJ whole genome shotgun (WGS) entry which is preliminary data.</text>
</comment>
<dbReference type="Proteomes" id="UP000655016">
    <property type="component" value="Unassembled WGS sequence"/>
</dbReference>
<evidence type="ECO:0000313" key="2">
    <source>
        <dbReference type="EMBL" id="GGF19058.1"/>
    </source>
</evidence>
<sequence length="102" mass="11812">MKKLALVLCLSLFISGMFAGTREEKEKEKQQNGEEMYYGCTTTVWYKNYGVSKKISFYHDDCSSTSCCQVFLKQDVELLKMLLREYTAIDSEEILLPLAEKE</sequence>
<evidence type="ECO:0000313" key="3">
    <source>
        <dbReference type="Proteomes" id="UP000655016"/>
    </source>
</evidence>
<evidence type="ECO:0000256" key="1">
    <source>
        <dbReference type="SAM" id="SignalP"/>
    </source>
</evidence>
<gene>
    <name evidence="2" type="ORF">GCM10011518_30580</name>
</gene>
<name>A0ABQ1UK89_9FLAO</name>
<proteinExistence type="predicted"/>